<sequence length="200" mass="22721">MKTTKKMSSVVKVLLFVFLIGTTNTLLANGENPKLTISKENDKSFAIAFENQKKLDVKITFRDAASVILFKETVKDVKQLSKTFDLKGLPDGKYFLEVENKKSVYNQLITIKNEKLFYNEAGVTTINKPVTYVKEDTLYVSSNIEKNVAVQITIFNNVGEIVHQETSTVQNNLNKKYIFLDGRPNDYKVSVKYNGLTFNL</sequence>
<dbReference type="AlphaFoldDB" id="A0A5J4FX91"/>
<evidence type="ECO:0008006" key="3">
    <source>
        <dbReference type="Google" id="ProtNLM"/>
    </source>
</evidence>
<dbReference type="RefSeq" id="WP_151892606.1">
    <property type="nucleotide sequence ID" value="NZ_BKCF01000001.1"/>
</dbReference>
<keyword evidence="2" id="KW-1185">Reference proteome</keyword>
<organism evidence="1 2">
    <name type="scientific">Patiriisocius marinistellae</name>
    <dbReference type="NCBI Taxonomy" id="2494560"/>
    <lineage>
        <taxon>Bacteria</taxon>
        <taxon>Pseudomonadati</taxon>
        <taxon>Bacteroidota</taxon>
        <taxon>Flavobacteriia</taxon>
        <taxon>Flavobacteriales</taxon>
        <taxon>Flavobacteriaceae</taxon>
        <taxon>Patiriisocius</taxon>
    </lineage>
</organism>
<dbReference type="OrthoDB" id="1122048at2"/>
<comment type="caution">
    <text evidence="1">The sequence shown here is derived from an EMBL/GenBank/DDBJ whole genome shotgun (WGS) entry which is preliminary data.</text>
</comment>
<dbReference type="EMBL" id="BKCF01000001">
    <property type="protein sequence ID" value="GEQ84655.1"/>
    <property type="molecule type" value="Genomic_DNA"/>
</dbReference>
<dbReference type="Proteomes" id="UP000326994">
    <property type="component" value="Unassembled WGS sequence"/>
</dbReference>
<protein>
    <recommendedName>
        <fullName evidence="3">Secretion system C-terminal sorting domain-containing protein</fullName>
    </recommendedName>
</protein>
<gene>
    <name evidence="1" type="ORF">ULMS_01630</name>
</gene>
<proteinExistence type="predicted"/>
<evidence type="ECO:0000313" key="1">
    <source>
        <dbReference type="EMBL" id="GEQ84655.1"/>
    </source>
</evidence>
<reference evidence="1 2" key="1">
    <citation type="submission" date="2019-08" db="EMBL/GenBank/DDBJ databases">
        <title>Ulvibacter marinistellae sp. nov., isolated from a starfish, Patiria pectinifera.</title>
        <authorList>
            <person name="Kawano K."/>
            <person name="Ushijima N."/>
            <person name="Kihara M."/>
            <person name="Itoh H."/>
        </authorList>
    </citation>
    <scope>NUCLEOTIDE SEQUENCE [LARGE SCALE GENOMIC DNA]</scope>
    <source>
        <strain evidence="1 2">KK4</strain>
    </source>
</reference>
<name>A0A5J4FX91_9FLAO</name>
<evidence type="ECO:0000313" key="2">
    <source>
        <dbReference type="Proteomes" id="UP000326994"/>
    </source>
</evidence>
<accession>A0A5J4FX91</accession>